<dbReference type="AlphaFoldDB" id="S9TN25"/>
<evidence type="ECO:0000256" key="2">
    <source>
        <dbReference type="ARBA" id="ARBA00022676"/>
    </source>
</evidence>
<name>S9TN25_9TRYP</name>
<keyword evidence="4" id="KW-1133">Transmembrane helix</keyword>
<reference evidence="5 6" key="1">
    <citation type="journal article" date="2013" name="PLoS ONE">
        <title>Predicting the Proteins of Angomonas deanei, Strigomonas culicis and Their Respective Endosymbionts Reveals New Aspects of the Trypanosomatidae Family.</title>
        <authorList>
            <person name="Motta M.C."/>
            <person name="Martins A.C."/>
            <person name="de Souza S.S."/>
            <person name="Catta-Preta C.M."/>
            <person name="Silva R."/>
            <person name="Klein C.C."/>
            <person name="de Almeida L.G."/>
            <person name="de Lima Cunha O."/>
            <person name="Ciapina L.P."/>
            <person name="Brocchi M."/>
            <person name="Colabardini A.C."/>
            <person name="de Araujo Lima B."/>
            <person name="Machado C.R."/>
            <person name="de Almeida Soares C.M."/>
            <person name="Probst C.M."/>
            <person name="de Menezes C.B."/>
            <person name="Thompson C.E."/>
            <person name="Bartholomeu D.C."/>
            <person name="Gradia D.F."/>
            <person name="Pavoni D.P."/>
            <person name="Grisard E.C."/>
            <person name="Fantinatti-Garboggini F."/>
            <person name="Marchini F.K."/>
            <person name="Rodrigues-Luiz G.F."/>
            <person name="Wagner G."/>
            <person name="Goldman G.H."/>
            <person name="Fietto J.L."/>
            <person name="Elias M.C."/>
            <person name="Goldman M.H."/>
            <person name="Sagot M.F."/>
            <person name="Pereira M."/>
            <person name="Stoco P.H."/>
            <person name="de Mendonca-Neto R.P."/>
            <person name="Teixeira S.M."/>
            <person name="Maciel T.E."/>
            <person name="de Oliveira Mendes T.A."/>
            <person name="Urmenyi T.P."/>
            <person name="de Souza W."/>
            <person name="Schenkman S."/>
            <person name="de Vasconcelos A.T."/>
        </authorList>
    </citation>
    <scope>NUCLEOTIDE SEQUENCE [LARGE SCALE GENOMIC DNA]</scope>
</reference>
<dbReference type="InterPro" id="IPR029044">
    <property type="entry name" value="Nucleotide-diphossugar_trans"/>
</dbReference>
<comment type="caution">
    <text evidence="5">The sequence shown here is derived from an EMBL/GenBank/DDBJ whole genome shotgun (WGS) entry which is preliminary data.</text>
</comment>
<keyword evidence="2" id="KW-0328">Glycosyltransferase</keyword>
<protein>
    <submittedName>
        <fullName evidence="5">Galactofuranosyltransferase</fullName>
    </submittedName>
</protein>
<keyword evidence="3 5" id="KW-0808">Transferase</keyword>
<gene>
    <name evidence="5" type="ORF">STCU_10401</name>
</gene>
<evidence type="ECO:0000256" key="1">
    <source>
        <dbReference type="ARBA" id="ARBA00006739"/>
    </source>
</evidence>
<dbReference type="Proteomes" id="UP000015354">
    <property type="component" value="Unassembled WGS sequence"/>
</dbReference>
<keyword evidence="6" id="KW-1185">Reference proteome</keyword>
<organism evidence="5 6">
    <name type="scientific">Strigomonas culicis</name>
    <dbReference type="NCBI Taxonomy" id="28005"/>
    <lineage>
        <taxon>Eukaryota</taxon>
        <taxon>Discoba</taxon>
        <taxon>Euglenozoa</taxon>
        <taxon>Kinetoplastea</taxon>
        <taxon>Metakinetoplastina</taxon>
        <taxon>Trypanosomatida</taxon>
        <taxon>Trypanosomatidae</taxon>
        <taxon>Strigomonadinae</taxon>
        <taxon>Strigomonas</taxon>
    </lineage>
</organism>
<accession>S9TN25</accession>
<proteinExistence type="inferred from homology"/>
<evidence type="ECO:0000313" key="6">
    <source>
        <dbReference type="Proteomes" id="UP000015354"/>
    </source>
</evidence>
<dbReference type="GO" id="GO:0016757">
    <property type="term" value="F:glycosyltransferase activity"/>
    <property type="evidence" value="ECO:0007669"/>
    <property type="project" value="UniProtKB-KW"/>
</dbReference>
<evidence type="ECO:0000313" key="5">
    <source>
        <dbReference type="EMBL" id="EPY17788.1"/>
    </source>
</evidence>
<feature type="transmembrane region" description="Helical" evidence="4">
    <location>
        <begin position="20"/>
        <end position="42"/>
    </location>
</feature>
<dbReference type="OrthoDB" id="260805at2759"/>
<keyword evidence="4" id="KW-0472">Membrane</keyword>
<evidence type="ECO:0000256" key="3">
    <source>
        <dbReference type="ARBA" id="ARBA00022679"/>
    </source>
</evidence>
<dbReference type="EMBL" id="ATMH01010298">
    <property type="protein sequence ID" value="EPY17788.1"/>
    <property type="molecule type" value="Genomic_DNA"/>
</dbReference>
<dbReference type="PANTHER" id="PTHR43179">
    <property type="entry name" value="RHAMNOSYLTRANSFERASE WBBL"/>
    <property type="match status" value="1"/>
</dbReference>
<sequence length="523" mass="57960">MTIALCARRTWRGRLARRRLALLAAISGAALVLLLVCVPLWLPARAPLRGPVPGDGGTSVYDKDRNVPEANRFRGAEVPVTMERFLRCAAARLEVASGPRVIPLVVLAVSLEVEDLMQWMCNMTTTFGYLHIAMNGDADEMRTLLQALEAAVPSPRLRVEYHPSFLGYGAAVNRGYAWGLRLPAEEVPFIGVFNLDVRFSPGYVERYLSHVYAQVRQDFSTLISLEAMVVAESRQAAAAANATVRTAPIAGLSYAPLLPDRLRYDVSGAMRSAAFARCGPALYLFKQREMSAFFISRLGLGTIGFFDENYYPAYFEDYDYMWRAEALGHTVYAPTPASGTRYDSRSAVSIYSNSPYGTYVHLRNSVLLAATRVRELRGRSPAYGDVGAHLQRMLRYAPPETTYAREKCGWDERRRALVRDSPMATVMLSPTPFAHLRLNSTIPPDVWILDRARLERIFPQHAAGELRGGGEGAAPTARRHRLQCVTAEPPVATGRAVRRCGGDSALLRSDYLFLYGLVLCCKP</sequence>
<evidence type="ECO:0000256" key="4">
    <source>
        <dbReference type="SAM" id="Phobius"/>
    </source>
</evidence>
<dbReference type="SUPFAM" id="SSF53448">
    <property type="entry name" value="Nucleotide-diphospho-sugar transferases"/>
    <property type="match status" value="1"/>
</dbReference>
<dbReference type="PANTHER" id="PTHR43179:SF12">
    <property type="entry name" value="GALACTOFURANOSYLTRANSFERASE GLFT2"/>
    <property type="match status" value="1"/>
</dbReference>
<keyword evidence="4" id="KW-0812">Transmembrane</keyword>
<comment type="similarity">
    <text evidence="1">Belongs to the glycosyltransferase 2 family.</text>
</comment>